<dbReference type="EMBL" id="LT840184">
    <property type="protein sequence ID" value="SMF78003.1"/>
    <property type="molecule type" value="Genomic_DNA"/>
</dbReference>
<feature type="transmembrane region" description="Helical" evidence="5">
    <location>
        <begin position="139"/>
        <end position="160"/>
    </location>
</feature>
<dbReference type="GO" id="GO:0030416">
    <property type="term" value="P:methylamine metabolic process"/>
    <property type="evidence" value="ECO:0007669"/>
    <property type="project" value="InterPro"/>
</dbReference>
<proteinExistence type="predicted"/>
<keyword evidence="4 5" id="KW-0472">Membrane</keyword>
<feature type="domain" description="Methylamine utilisation protein MauE" evidence="6">
    <location>
        <begin position="1"/>
        <end position="127"/>
    </location>
</feature>
<reference evidence="7 8" key="1">
    <citation type="submission" date="2017-04" db="EMBL/GenBank/DDBJ databases">
        <authorList>
            <person name="Afonso C.L."/>
            <person name="Miller P.J."/>
            <person name="Scott M.A."/>
            <person name="Spackman E."/>
            <person name="Goraichik I."/>
            <person name="Dimitrov K.M."/>
            <person name="Suarez D.L."/>
            <person name="Swayne D.E."/>
        </authorList>
    </citation>
    <scope>NUCLEOTIDE SEQUENCE [LARGE SCALE GENOMIC DNA]</scope>
    <source>
        <strain evidence="7 8">N3/975</strain>
    </source>
</reference>
<feature type="transmembrane region" description="Helical" evidence="5">
    <location>
        <begin position="71"/>
        <end position="89"/>
    </location>
</feature>
<comment type="subcellular location">
    <subcellularLocation>
        <location evidence="1">Membrane</location>
        <topology evidence="1">Multi-pass membrane protein</topology>
    </subcellularLocation>
</comment>
<evidence type="ECO:0000259" key="6">
    <source>
        <dbReference type="Pfam" id="PF07291"/>
    </source>
</evidence>
<dbReference type="Pfam" id="PF07291">
    <property type="entry name" value="MauE"/>
    <property type="match status" value="1"/>
</dbReference>
<evidence type="ECO:0000256" key="3">
    <source>
        <dbReference type="ARBA" id="ARBA00022989"/>
    </source>
</evidence>
<feature type="transmembrane region" description="Helical" evidence="5">
    <location>
        <begin position="42"/>
        <end position="65"/>
    </location>
</feature>
<sequence>MHVVAHYLDIFIASVFLFSFLSKVNQITVFKSEIFSYKVLPVYLVALAAYSVLILEFAIFIASSISYPSLIKEFIVIALLVFFTTFLWIKKRRTGSSTCGCFGKAKVLNNNPFLRNFILISVVVLKCFLPFYHATVLESIYTVLGIAIIMLLINISLFFGDKKEWAHWKQ</sequence>
<feature type="transmembrane region" description="Helical" evidence="5">
    <location>
        <begin position="6"/>
        <end position="22"/>
    </location>
</feature>
<keyword evidence="8" id="KW-1185">Reference proteome</keyword>
<dbReference type="STRING" id="1313296.SAMN05661091_1511"/>
<dbReference type="GO" id="GO:0016020">
    <property type="term" value="C:membrane"/>
    <property type="evidence" value="ECO:0007669"/>
    <property type="project" value="UniProtKB-SubCell"/>
</dbReference>
<organism evidence="7 8">
    <name type="scientific">Paenibacillus uliginis N3/975</name>
    <dbReference type="NCBI Taxonomy" id="1313296"/>
    <lineage>
        <taxon>Bacteria</taxon>
        <taxon>Bacillati</taxon>
        <taxon>Bacillota</taxon>
        <taxon>Bacilli</taxon>
        <taxon>Bacillales</taxon>
        <taxon>Paenibacillaceae</taxon>
        <taxon>Paenibacillus</taxon>
    </lineage>
</organism>
<evidence type="ECO:0000256" key="1">
    <source>
        <dbReference type="ARBA" id="ARBA00004141"/>
    </source>
</evidence>
<keyword evidence="3 5" id="KW-1133">Transmembrane helix</keyword>
<feature type="transmembrane region" description="Helical" evidence="5">
    <location>
        <begin position="113"/>
        <end position="133"/>
    </location>
</feature>
<protein>
    <submittedName>
        <fullName evidence="7">Methylamine utilisation protein MauE</fullName>
    </submittedName>
</protein>
<gene>
    <name evidence="7" type="ORF">SAMN05661091_1511</name>
</gene>
<evidence type="ECO:0000256" key="2">
    <source>
        <dbReference type="ARBA" id="ARBA00022692"/>
    </source>
</evidence>
<evidence type="ECO:0000256" key="5">
    <source>
        <dbReference type="SAM" id="Phobius"/>
    </source>
</evidence>
<evidence type="ECO:0000313" key="8">
    <source>
        <dbReference type="Proteomes" id="UP000192940"/>
    </source>
</evidence>
<keyword evidence="2 5" id="KW-0812">Transmembrane</keyword>
<accession>A0A1X7H151</accession>
<dbReference type="UniPathway" id="UPA00895"/>
<evidence type="ECO:0000313" key="7">
    <source>
        <dbReference type="EMBL" id="SMF78003.1"/>
    </source>
</evidence>
<dbReference type="InterPro" id="IPR009908">
    <property type="entry name" value="Methylamine_util_MauE"/>
</dbReference>
<evidence type="ECO:0000256" key="4">
    <source>
        <dbReference type="ARBA" id="ARBA00023136"/>
    </source>
</evidence>
<dbReference type="Proteomes" id="UP000192940">
    <property type="component" value="Chromosome I"/>
</dbReference>
<name>A0A1X7H151_9BACL</name>
<dbReference type="AlphaFoldDB" id="A0A1X7H151"/>